<name>A0A7W9UTB2_9ACTN</name>
<keyword evidence="4" id="KW-1185">Reference proteome</keyword>
<organism evidence="3 4">
    <name type="scientific">Streptomyces echinatus</name>
    <dbReference type="NCBI Taxonomy" id="67293"/>
    <lineage>
        <taxon>Bacteria</taxon>
        <taxon>Bacillati</taxon>
        <taxon>Actinomycetota</taxon>
        <taxon>Actinomycetes</taxon>
        <taxon>Kitasatosporales</taxon>
        <taxon>Streptomycetaceae</taxon>
        <taxon>Streptomyces</taxon>
    </lineage>
</organism>
<proteinExistence type="predicted"/>
<feature type="compositionally biased region" description="Low complexity" evidence="1">
    <location>
        <begin position="110"/>
        <end position="121"/>
    </location>
</feature>
<feature type="region of interest" description="Disordered" evidence="1">
    <location>
        <begin position="71"/>
        <end position="134"/>
    </location>
</feature>
<accession>A0A7W9UTB2</accession>
<evidence type="ECO:0000256" key="2">
    <source>
        <dbReference type="SAM" id="Phobius"/>
    </source>
</evidence>
<evidence type="ECO:0000313" key="4">
    <source>
        <dbReference type="Proteomes" id="UP000585836"/>
    </source>
</evidence>
<feature type="compositionally biased region" description="Polar residues" evidence="1">
    <location>
        <begin position="87"/>
        <end position="105"/>
    </location>
</feature>
<feature type="transmembrane region" description="Helical" evidence="2">
    <location>
        <begin position="20"/>
        <end position="38"/>
    </location>
</feature>
<sequence length="221" mass="23259">MNHTYEPPSLLPAGGRERTYALLIGGVPFLLILLMGIAPHIGSDDGSDPGTSTFDSRGGYSSGYSGGYSGGYDASTPDMPTPDISATYDTTDPSEPTYSAATTDTDPIPSETESTESTESTEATDTAGPDGTVGRFFDAINERDYETAWNLGGKNLDASYTSFVSGYTTTERDDVTVDSVSGETVWVHLLALQTDGTQKSYSGWYTVVDGVITDASMSPTG</sequence>
<dbReference type="EMBL" id="JACHJK010000010">
    <property type="protein sequence ID" value="MBB5929896.1"/>
    <property type="molecule type" value="Genomic_DNA"/>
</dbReference>
<keyword evidence="2" id="KW-1133">Transmembrane helix</keyword>
<gene>
    <name evidence="3" type="ORF">FHS34_005387</name>
</gene>
<dbReference type="AlphaFoldDB" id="A0A7W9UTB2"/>
<keyword evidence="2" id="KW-0472">Membrane</keyword>
<reference evidence="3 4" key="1">
    <citation type="submission" date="2020-08" db="EMBL/GenBank/DDBJ databases">
        <title>Genomic Encyclopedia of Type Strains, Phase III (KMG-III): the genomes of soil and plant-associated and newly described type strains.</title>
        <authorList>
            <person name="Whitman W."/>
        </authorList>
    </citation>
    <scope>NUCLEOTIDE SEQUENCE [LARGE SCALE GENOMIC DNA]</scope>
    <source>
        <strain evidence="3 4">CECT 3313</strain>
    </source>
</reference>
<evidence type="ECO:0000256" key="1">
    <source>
        <dbReference type="SAM" id="MobiDB-lite"/>
    </source>
</evidence>
<dbReference type="Proteomes" id="UP000585836">
    <property type="component" value="Unassembled WGS sequence"/>
</dbReference>
<comment type="caution">
    <text evidence="3">The sequence shown here is derived from an EMBL/GenBank/DDBJ whole genome shotgun (WGS) entry which is preliminary data.</text>
</comment>
<evidence type="ECO:0000313" key="3">
    <source>
        <dbReference type="EMBL" id="MBB5929896.1"/>
    </source>
</evidence>
<keyword evidence="2" id="KW-0812">Transmembrane</keyword>
<protein>
    <submittedName>
        <fullName evidence="3">Uncharacterized protein</fullName>
    </submittedName>
</protein>
<dbReference type="RefSeq" id="WP_184969837.1">
    <property type="nucleotide sequence ID" value="NZ_BAAAWF010000115.1"/>
</dbReference>